<accession>A0AAD7NVY0</accession>
<dbReference type="EMBL" id="JARKIB010000007">
    <property type="protein sequence ID" value="KAJ7778123.1"/>
    <property type="molecule type" value="Genomic_DNA"/>
</dbReference>
<proteinExistence type="predicted"/>
<feature type="domain" description="Ribonuclease H1 N-terminal" evidence="1">
    <location>
        <begin position="138"/>
        <end position="176"/>
    </location>
</feature>
<keyword evidence="3" id="KW-1185">Reference proteome</keyword>
<dbReference type="Proteomes" id="UP001215598">
    <property type="component" value="Unassembled WGS sequence"/>
</dbReference>
<dbReference type="Gene3D" id="3.40.970.10">
    <property type="entry name" value="Ribonuclease H1, N-terminal domain"/>
    <property type="match status" value="1"/>
</dbReference>
<dbReference type="AlphaFoldDB" id="A0AAD7NVY0"/>
<evidence type="ECO:0000313" key="2">
    <source>
        <dbReference type="EMBL" id="KAJ7778123.1"/>
    </source>
</evidence>
<evidence type="ECO:0000259" key="1">
    <source>
        <dbReference type="Pfam" id="PF01693"/>
    </source>
</evidence>
<dbReference type="InterPro" id="IPR037056">
    <property type="entry name" value="RNase_H1_N_sf"/>
</dbReference>
<dbReference type="InterPro" id="IPR009027">
    <property type="entry name" value="Ribosomal_bL9/RNase_H1_N"/>
</dbReference>
<dbReference type="Pfam" id="PF01693">
    <property type="entry name" value="Cauli_VI"/>
    <property type="match status" value="1"/>
</dbReference>
<comment type="caution">
    <text evidence="2">The sequence shown here is derived from an EMBL/GenBank/DDBJ whole genome shotgun (WGS) entry which is preliminary data.</text>
</comment>
<protein>
    <recommendedName>
        <fullName evidence="1">Ribonuclease H1 N-terminal domain-containing protein</fullName>
    </recommendedName>
</protein>
<dbReference type="SUPFAM" id="SSF55658">
    <property type="entry name" value="L9 N-domain-like"/>
    <property type="match status" value="1"/>
</dbReference>
<gene>
    <name evidence="2" type="ORF">B0H16DRAFT_1711663</name>
</gene>
<organism evidence="2 3">
    <name type="scientific">Mycena metata</name>
    <dbReference type="NCBI Taxonomy" id="1033252"/>
    <lineage>
        <taxon>Eukaryota</taxon>
        <taxon>Fungi</taxon>
        <taxon>Dikarya</taxon>
        <taxon>Basidiomycota</taxon>
        <taxon>Agaricomycotina</taxon>
        <taxon>Agaricomycetes</taxon>
        <taxon>Agaricomycetidae</taxon>
        <taxon>Agaricales</taxon>
        <taxon>Marasmiineae</taxon>
        <taxon>Mycenaceae</taxon>
        <taxon>Mycena</taxon>
    </lineage>
</organism>
<reference evidence="2" key="1">
    <citation type="submission" date="2023-03" db="EMBL/GenBank/DDBJ databases">
        <title>Massive genome expansion in bonnet fungi (Mycena s.s.) driven by repeated elements and novel gene families across ecological guilds.</title>
        <authorList>
            <consortium name="Lawrence Berkeley National Laboratory"/>
            <person name="Harder C.B."/>
            <person name="Miyauchi S."/>
            <person name="Viragh M."/>
            <person name="Kuo A."/>
            <person name="Thoen E."/>
            <person name="Andreopoulos B."/>
            <person name="Lu D."/>
            <person name="Skrede I."/>
            <person name="Drula E."/>
            <person name="Henrissat B."/>
            <person name="Morin E."/>
            <person name="Kohler A."/>
            <person name="Barry K."/>
            <person name="LaButti K."/>
            <person name="Morin E."/>
            <person name="Salamov A."/>
            <person name="Lipzen A."/>
            <person name="Mereny Z."/>
            <person name="Hegedus B."/>
            <person name="Baldrian P."/>
            <person name="Stursova M."/>
            <person name="Weitz H."/>
            <person name="Taylor A."/>
            <person name="Grigoriev I.V."/>
            <person name="Nagy L.G."/>
            <person name="Martin F."/>
            <person name="Kauserud H."/>
        </authorList>
    </citation>
    <scope>NUCLEOTIDE SEQUENCE</scope>
    <source>
        <strain evidence="2">CBHHK182m</strain>
    </source>
</reference>
<evidence type="ECO:0000313" key="3">
    <source>
        <dbReference type="Proteomes" id="UP001215598"/>
    </source>
</evidence>
<name>A0AAD7NVY0_9AGAR</name>
<sequence length="291" mass="31824">MPTPFPIWSPVSQEPTPYAGPPSICLRIEFNGASVFPQPPPGAIQTAGPWLAGLFYGVVPLQPLPPVPDNGEKWFTITRGKYVSLTKNPAISFNTVVGVSHALSDRCNSQADTLNLFNGALALNAISPNKPRRQKKGYAVFRDRVPGAYKTWAEVEPLVRRVSGALHQGYPSFDNAVRAFQYAEHQNWPRVCPRPVTPPTTATISILPQPVGSLDRPNLLYAGLEFTATSRWYVVYRGITPGVYQFNLESGLNTVGVPGAVFDSWETKIVAIVKYQHALGAKRVTAIPPAY</sequence>
<dbReference type="InterPro" id="IPR011320">
    <property type="entry name" value="RNase_H1_N"/>
</dbReference>